<dbReference type="AlphaFoldDB" id="A0A0M8K9U5"/>
<dbReference type="STRING" id="872965.SE16_01790"/>
<evidence type="ECO:0000259" key="2">
    <source>
        <dbReference type="Pfam" id="PF13581"/>
    </source>
</evidence>
<evidence type="ECO:0000313" key="4">
    <source>
        <dbReference type="Proteomes" id="UP000037784"/>
    </source>
</evidence>
<proteinExistence type="predicted"/>
<dbReference type="GO" id="GO:0004674">
    <property type="term" value="F:protein serine/threonine kinase activity"/>
    <property type="evidence" value="ECO:0007669"/>
    <property type="project" value="UniProtKB-KW"/>
</dbReference>
<dbReference type="Pfam" id="PF13581">
    <property type="entry name" value="HATPase_c_2"/>
    <property type="match status" value="1"/>
</dbReference>
<feature type="domain" description="Histidine kinase/HSP90-like ATPase" evidence="2">
    <location>
        <begin position="30"/>
        <end position="150"/>
    </location>
</feature>
<dbReference type="CDD" id="cd16936">
    <property type="entry name" value="HATPase_RsbW-like"/>
    <property type="match status" value="1"/>
</dbReference>
<reference evidence="3 4" key="1">
    <citation type="journal article" date="2015" name="Genome Announc.">
        <title>Draft Genome Sequence of a Heterotrophic Facultative Anaerobic Thermophilic Bacterium, Ardenticatena maritima Strain 110ST.</title>
        <authorList>
            <person name="Kawaichi S."/>
            <person name="Yoshida T."/>
            <person name="Sako Y."/>
            <person name="Nakamura R."/>
        </authorList>
    </citation>
    <scope>NUCLEOTIDE SEQUENCE [LARGE SCALE GENOMIC DNA]</scope>
    <source>
        <strain evidence="3 4">110S</strain>
    </source>
</reference>
<dbReference type="InterPro" id="IPR036890">
    <property type="entry name" value="HATPase_C_sf"/>
</dbReference>
<keyword evidence="3" id="KW-0418">Kinase</keyword>
<dbReference type="FunCoup" id="A0A0M8K9U5">
    <property type="interactions" value="12"/>
</dbReference>
<dbReference type="PANTHER" id="PTHR35526">
    <property type="entry name" value="ANTI-SIGMA-F FACTOR RSBW-RELATED"/>
    <property type="match status" value="1"/>
</dbReference>
<comment type="caution">
    <text evidence="3">The sequence shown here is derived from an EMBL/GenBank/DDBJ whole genome shotgun (WGS) entry which is preliminary data.</text>
</comment>
<dbReference type="PANTHER" id="PTHR35526:SF3">
    <property type="entry name" value="ANTI-SIGMA-F FACTOR RSBW"/>
    <property type="match status" value="1"/>
</dbReference>
<reference evidence="4" key="2">
    <citation type="submission" date="2015-08" db="EMBL/GenBank/DDBJ databases">
        <title>Draft Genome Sequence of a Heterotrophic Facultative Anaerobic Bacterium Ardenticatena maritima Strain 110S.</title>
        <authorList>
            <person name="Kawaichi S."/>
            <person name="Yoshida T."/>
            <person name="Sako Y."/>
            <person name="Nakamura R."/>
        </authorList>
    </citation>
    <scope>NUCLEOTIDE SEQUENCE [LARGE SCALE GENOMIC DNA]</scope>
    <source>
        <strain evidence="4">110S</strain>
    </source>
</reference>
<dbReference type="Gene3D" id="3.30.565.10">
    <property type="entry name" value="Histidine kinase-like ATPase, C-terminal domain"/>
    <property type="match status" value="1"/>
</dbReference>
<gene>
    <name evidence="3" type="primary">rsbW</name>
    <name evidence="3" type="ORF">ARMA_3118</name>
</gene>
<sequence length="157" mass="18419">MGFWRRNPSSQNQTATFDHAYHVVELNIPAEHRFLNVVGSCVEALFERMSNIPEREIKTYNTQLAVHEICTNIVNHAYKDIENGRIQVLFFLDEDAQQLEINLYDYGVRFDPSSVREPNLDEPQVHGYGLFLVRQLVDEVVYTPEASRNHWRLVVKW</sequence>
<dbReference type="SUPFAM" id="SSF55874">
    <property type="entry name" value="ATPase domain of HSP90 chaperone/DNA topoisomerase II/histidine kinase"/>
    <property type="match status" value="1"/>
</dbReference>
<dbReference type="RefSeq" id="WP_054494436.1">
    <property type="nucleotide sequence ID" value="NZ_BBZA01000308.1"/>
</dbReference>
<dbReference type="InterPro" id="IPR050267">
    <property type="entry name" value="Anti-sigma-factor_SerPK"/>
</dbReference>
<dbReference type="OrthoDB" id="9798941at2"/>
<dbReference type="InterPro" id="IPR003594">
    <property type="entry name" value="HATPase_dom"/>
</dbReference>
<keyword evidence="3" id="KW-0808">Transferase</keyword>
<keyword evidence="1" id="KW-0723">Serine/threonine-protein kinase</keyword>
<accession>A0A0M8K9U5</accession>
<dbReference type="EC" id="2.7.11.1" evidence="3"/>
<keyword evidence="4" id="KW-1185">Reference proteome</keyword>
<dbReference type="Proteomes" id="UP000037784">
    <property type="component" value="Unassembled WGS sequence"/>
</dbReference>
<evidence type="ECO:0000313" key="3">
    <source>
        <dbReference type="EMBL" id="GAP64695.1"/>
    </source>
</evidence>
<protein>
    <submittedName>
        <fullName evidence="3">Serine/threonine-protein kinase RsbW</fullName>
        <ecNumber evidence="3">2.7.11.1</ecNumber>
    </submittedName>
</protein>
<dbReference type="InParanoid" id="A0A0M8K9U5"/>
<organism evidence="3 4">
    <name type="scientific">Ardenticatena maritima</name>
    <dbReference type="NCBI Taxonomy" id="872965"/>
    <lineage>
        <taxon>Bacteria</taxon>
        <taxon>Bacillati</taxon>
        <taxon>Chloroflexota</taxon>
        <taxon>Ardenticatenia</taxon>
        <taxon>Ardenticatenales</taxon>
        <taxon>Ardenticatenaceae</taxon>
        <taxon>Ardenticatena</taxon>
    </lineage>
</organism>
<evidence type="ECO:0000256" key="1">
    <source>
        <dbReference type="ARBA" id="ARBA00022527"/>
    </source>
</evidence>
<dbReference type="EMBL" id="BBZA01000308">
    <property type="protein sequence ID" value="GAP64695.1"/>
    <property type="molecule type" value="Genomic_DNA"/>
</dbReference>
<name>A0A0M8K9U5_9CHLR</name>